<evidence type="ECO:0000256" key="1">
    <source>
        <dbReference type="ARBA" id="ARBA00022499"/>
    </source>
</evidence>
<feature type="domain" description="ZMYM2-like/QRICH1 C-terminal" evidence="4">
    <location>
        <begin position="3"/>
        <end position="114"/>
    </location>
</feature>
<keyword evidence="2" id="KW-0597">Phosphoprotein</keyword>
<proteinExistence type="predicted"/>
<dbReference type="Proteomes" id="UP001159405">
    <property type="component" value="Unassembled WGS sequence"/>
</dbReference>
<accession>A0ABN8QZJ4</accession>
<sequence>MWWLLSQHLGLRGCQEHYTMNVEDFTLNKDDNSNEFITFAEGPTKTRQRGLRLQPRSVLPKVFATGDSRCPIALFKSYLAKRPEDLKLCGPFTWRALTTHTKTDVWYKKSRMDVSRQKIV</sequence>
<dbReference type="Pfam" id="PF12012">
    <property type="entry name" value="DUF3504"/>
    <property type="match status" value="1"/>
</dbReference>
<evidence type="ECO:0000313" key="6">
    <source>
        <dbReference type="Proteomes" id="UP001159405"/>
    </source>
</evidence>
<reference evidence="5 6" key="1">
    <citation type="submission" date="2022-05" db="EMBL/GenBank/DDBJ databases">
        <authorList>
            <consortium name="Genoscope - CEA"/>
            <person name="William W."/>
        </authorList>
    </citation>
    <scope>NUCLEOTIDE SEQUENCE [LARGE SCALE GENOMIC DNA]</scope>
</reference>
<keyword evidence="6" id="KW-1185">Reference proteome</keyword>
<gene>
    <name evidence="5" type="ORF">PLOB_00012997</name>
</gene>
<protein>
    <recommendedName>
        <fullName evidence="4">ZMYM2-like/QRICH1 C-terminal domain-containing protein</fullName>
    </recommendedName>
</protein>
<evidence type="ECO:0000256" key="2">
    <source>
        <dbReference type="ARBA" id="ARBA00022553"/>
    </source>
</evidence>
<evidence type="ECO:0000256" key="3">
    <source>
        <dbReference type="ARBA" id="ARBA00022843"/>
    </source>
</evidence>
<keyword evidence="1" id="KW-1017">Isopeptide bond</keyword>
<dbReference type="InterPro" id="IPR021893">
    <property type="entry name" value="ZMYM2-like_C"/>
</dbReference>
<evidence type="ECO:0000313" key="5">
    <source>
        <dbReference type="EMBL" id="CAH3172494.1"/>
    </source>
</evidence>
<dbReference type="EMBL" id="CALNXK010000173">
    <property type="protein sequence ID" value="CAH3172494.1"/>
    <property type="molecule type" value="Genomic_DNA"/>
</dbReference>
<name>A0ABN8QZJ4_9CNID</name>
<evidence type="ECO:0000259" key="4">
    <source>
        <dbReference type="Pfam" id="PF12012"/>
    </source>
</evidence>
<comment type="caution">
    <text evidence="5">The sequence shown here is derived from an EMBL/GenBank/DDBJ whole genome shotgun (WGS) entry which is preliminary data.</text>
</comment>
<keyword evidence="3" id="KW-0832">Ubl conjugation</keyword>
<organism evidence="5 6">
    <name type="scientific">Porites lobata</name>
    <dbReference type="NCBI Taxonomy" id="104759"/>
    <lineage>
        <taxon>Eukaryota</taxon>
        <taxon>Metazoa</taxon>
        <taxon>Cnidaria</taxon>
        <taxon>Anthozoa</taxon>
        <taxon>Hexacorallia</taxon>
        <taxon>Scleractinia</taxon>
        <taxon>Fungiina</taxon>
        <taxon>Poritidae</taxon>
        <taxon>Porites</taxon>
    </lineage>
</organism>